<sequence length="363" mass="38914">MSLTLPAPSGPLGVEISSLQLTDYSRPNPWAAEPPHRSIMVSTFTPVGSQTNCNMSSIPYMPTAVAEYYDETYSAYGIPNGTFTSISQPNCDLTARSVVQGASDYPVLLFLSGLGNSRFLYSALASQISSFGLTVITIDHPYDAAIVQLADGSTVTSVDISTKLQIVKALGVRTKDISFFVSELLDPQQHILPYRHDTKPPTIMIAGHSLGGATAAEALLSIPQLKAGANLDGSFWGQATKETTTWSKPFLLFGHANKIETDPTWASIVPRLLGAKAYVELHDAADGSFTDLPYLVELLGLADKLPKAVSKLLGTIDGYDAFRAVSDIVVAWFKDVCGTGGTGSVRQVRKVARKDPHLTFVSI</sequence>
<dbReference type="PANTHER" id="PTHR10272">
    <property type="entry name" value="PLATELET-ACTIVATING FACTOR ACETYLHYDROLASE"/>
    <property type="match status" value="1"/>
</dbReference>
<dbReference type="Gene3D" id="3.40.50.1820">
    <property type="entry name" value="alpha/beta hydrolase"/>
    <property type="match status" value="1"/>
</dbReference>
<name>A0AAJ0GFU1_9PEZI</name>
<dbReference type="GO" id="GO:0003847">
    <property type="term" value="F:1-alkyl-2-acetylglycerophosphocholine esterase activity"/>
    <property type="evidence" value="ECO:0007669"/>
    <property type="project" value="UniProtKB-EC"/>
</dbReference>
<dbReference type="Proteomes" id="UP001271007">
    <property type="component" value="Unassembled WGS sequence"/>
</dbReference>
<evidence type="ECO:0000256" key="3">
    <source>
        <dbReference type="ARBA" id="ARBA00022963"/>
    </source>
</evidence>
<evidence type="ECO:0000313" key="5">
    <source>
        <dbReference type="EMBL" id="KAK3056638.1"/>
    </source>
</evidence>
<dbReference type="Pfam" id="PF03403">
    <property type="entry name" value="PAF-AH_p_II"/>
    <property type="match status" value="1"/>
</dbReference>
<dbReference type="EC" id="3.1.1.47" evidence="1"/>
<keyword evidence="3" id="KW-0442">Lipid degradation</keyword>
<evidence type="ECO:0000313" key="6">
    <source>
        <dbReference type="Proteomes" id="UP001271007"/>
    </source>
</evidence>
<reference evidence="5" key="1">
    <citation type="submission" date="2023-04" db="EMBL/GenBank/DDBJ databases">
        <title>Black Yeasts Isolated from many extreme environments.</title>
        <authorList>
            <person name="Coleine C."/>
            <person name="Stajich J.E."/>
            <person name="Selbmann L."/>
        </authorList>
    </citation>
    <scope>NUCLEOTIDE SEQUENCE</scope>
    <source>
        <strain evidence="5">CCFEE 5312</strain>
    </source>
</reference>
<organism evidence="5 6">
    <name type="scientific">Extremus antarcticus</name>
    <dbReference type="NCBI Taxonomy" id="702011"/>
    <lineage>
        <taxon>Eukaryota</taxon>
        <taxon>Fungi</taxon>
        <taxon>Dikarya</taxon>
        <taxon>Ascomycota</taxon>
        <taxon>Pezizomycotina</taxon>
        <taxon>Dothideomycetes</taxon>
        <taxon>Dothideomycetidae</taxon>
        <taxon>Mycosphaerellales</taxon>
        <taxon>Extremaceae</taxon>
        <taxon>Extremus</taxon>
    </lineage>
</organism>
<keyword evidence="2" id="KW-0378">Hydrolase</keyword>
<proteinExistence type="predicted"/>
<accession>A0AAJ0GFU1</accession>
<protein>
    <recommendedName>
        <fullName evidence="1">1-alkyl-2-acetylglycerophosphocholine esterase</fullName>
        <ecNumber evidence="1">3.1.1.47</ecNumber>
    </recommendedName>
</protein>
<evidence type="ECO:0000256" key="2">
    <source>
        <dbReference type="ARBA" id="ARBA00022801"/>
    </source>
</evidence>
<evidence type="ECO:0000256" key="1">
    <source>
        <dbReference type="ARBA" id="ARBA00013201"/>
    </source>
</evidence>
<dbReference type="InterPro" id="IPR029058">
    <property type="entry name" value="AB_hydrolase_fold"/>
</dbReference>
<keyword evidence="6" id="KW-1185">Reference proteome</keyword>
<dbReference type="EMBL" id="JAWDJX010000005">
    <property type="protein sequence ID" value="KAK3056638.1"/>
    <property type="molecule type" value="Genomic_DNA"/>
</dbReference>
<dbReference type="PANTHER" id="PTHR10272:SF14">
    <property type="entry name" value="PAF ACETYLHYDROLASE FAMILY PROTEIN"/>
    <property type="match status" value="1"/>
</dbReference>
<dbReference type="SUPFAM" id="SSF53474">
    <property type="entry name" value="alpha/beta-Hydrolases"/>
    <property type="match status" value="1"/>
</dbReference>
<dbReference type="GO" id="GO:0016042">
    <property type="term" value="P:lipid catabolic process"/>
    <property type="evidence" value="ECO:0007669"/>
    <property type="project" value="UniProtKB-KW"/>
</dbReference>
<dbReference type="AlphaFoldDB" id="A0AAJ0GFU1"/>
<comment type="caution">
    <text evidence="5">The sequence shown here is derived from an EMBL/GenBank/DDBJ whole genome shotgun (WGS) entry which is preliminary data.</text>
</comment>
<evidence type="ECO:0000256" key="4">
    <source>
        <dbReference type="ARBA" id="ARBA00023098"/>
    </source>
</evidence>
<gene>
    <name evidence="5" type="ORF">LTR09_002431</name>
</gene>
<keyword evidence="4" id="KW-0443">Lipid metabolism</keyword>